<name>A0ABR4IJP6_9EURO</name>
<evidence type="ECO:0000313" key="3">
    <source>
        <dbReference type="Proteomes" id="UP001610335"/>
    </source>
</evidence>
<protein>
    <submittedName>
        <fullName evidence="2">Uncharacterized protein</fullName>
    </submittedName>
</protein>
<keyword evidence="3" id="KW-1185">Reference proteome</keyword>
<keyword evidence="1" id="KW-0732">Signal</keyword>
<reference evidence="2 3" key="1">
    <citation type="submission" date="2024-07" db="EMBL/GenBank/DDBJ databases">
        <title>Section-level genome sequencing and comparative genomics of Aspergillus sections Usti and Cavernicolus.</title>
        <authorList>
            <consortium name="Lawrence Berkeley National Laboratory"/>
            <person name="Nybo J.L."/>
            <person name="Vesth T.C."/>
            <person name="Theobald S."/>
            <person name="Frisvad J.C."/>
            <person name="Larsen T.O."/>
            <person name="Kjaerboelling I."/>
            <person name="Rothschild-Mancinelli K."/>
            <person name="Lyhne E.K."/>
            <person name="Kogle M.E."/>
            <person name="Barry K."/>
            <person name="Clum A."/>
            <person name="Na H."/>
            <person name="Ledsgaard L."/>
            <person name="Lin J."/>
            <person name="Lipzen A."/>
            <person name="Kuo A."/>
            <person name="Riley R."/>
            <person name="Mondo S."/>
            <person name="LaButti K."/>
            <person name="Haridas S."/>
            <person name="Pangalinan J."/>
            <person name="Salamov A.A."/>
            <person name="Simmons B.A."/>
            <person name="Magnuson J.K."/>
            <person name="Chen J."/>
            <person name="Drula E."/>
            <person name="Henrissat B."/>
            <person name="Wiebenga A."/>
            <person name="Lubbers R.J."/>
            <person name="Gomes A.C."/>
            <person name="Makela M.R."/>
            <person name="Stajich J."/>
            <person name="Grigoriev I.V."/>
            <person name="Mortensen U.H."/>
            <person name="De vries R.P."/>
            <person name="Baker S.E."/>
            <person name="Andersen M.R."/>
        </authorList>
    </citation>
    <scope>NUCLEOTIDE SEQUENCE [LARGE SCALE GENOMIC DNA]</scope>
    <source>
        <strain evidence="2 3">CBS 600.67</strain>
    </source>
</reference>
<sequence length="79" mass="8339">MHLTTTLLPLHTLSLSLATALPAAKRGLPCPYDNYSQCIQVEGNLCIAMCLGESPRNHNTCLTGCPGQIGGICGGMYEC</sequence>
<gene>
    <name evidence="2" type="ORF">BDW59DRAFT_159928</name>
</gene>
<proteinExistence type="predicted"/>
<dbReference type="Proteomes" id="UP001610335">
    <property type="component" value="Unassembled WGS sequence"/>
</dbReference>
<organism evidence="2 3">
    <name type="scientific">Aspergillus cavernicola</name>
    <dbReference type="NCBI Taxonomy" id="176166"/>
    <lineage>
        <taxon>Eukaryota</taxon>
        <taxon>Fungi</taxon>
        <taxon>Dikarya</taxon>
        <taxon>Ascomycota</taxon>
        <taxon>Pezizomycotina</taxon>
        <taxon>Eurotiomycetes</taxon>
        <taxon>Eurotiomycetidae</taxon>
        <taxon>Eurotiales</taxon>
        <taxon>Aspergillaceae</taxon>
        <taxon>Aspergillus</taxon>
        <taxon>Aspergillus subgen. Nidulantes</taxon>
    </lineage>
</organism>
<evidence type="ECO:0000256" key="1">
    <source>
        <dbReference type="SAM" id="SignalP"/>
    </source>
</evidence>
<accession>A0ABR4IJP6</accession>
<dbReference type="EMBL" id="JBFXLS010000022">
    <property type="protein sequence ID" value="KAL2827970.1"/>
    <property type="molecule type" value="Genomic_DNA"/>
</dbReference>
<comment type="caution">
    <text evidence="2">The sequence shown here is derived from an EMBL/GenBank/DDBJ whole genome shotgun (WGS) entry which is preliminary data.</text>
</comment>
<feature type="signal peptide" evidence="1">
    <location>
        <begin position="1"/>
        <end position="18"/>
    </location>
</feature>
<evidence type="ECO:0000313" key="2">
    <source>
        <dbReference type="EMBL" id="KAL2827970.1"/>
    </source>
</evidence>
<feature type="chain" id="PRO_5046656364" evidence="1">
    <location>
        <begin position="19"/>
        <end position="79"/>
    </location>
</feature>